<keyword evidence="1" id="KW-0472">Membrane</keyword>
<dbReference type="OrthoDB" id="4586224at2759"/>
<dbReference type="InParanoid" id="W3X007"/>
<feature type="transmembrane region" description="Helical" evidence="1">
    <location>
        <begin position="316"/>
        <end position="338"/>
    </location>
</feature>
<name>W3X007_PESFW</name>
<dbReference type="HOGENOM" id="CLU_050967_0_0_1"/>
<organism evidence="2 3">
    <name type="scientific">Pestalotiopsis fici (strain W106-1 / CGMCC3.15140)</name>
    <dbReference type="NCBI Taxonomy" id="1229662"/>
    <lineage>
        <taxon>Eukaryota</taxon>
        <taxon>Fungi</taxon>
        <taxon>Dikarya</taxon>
        <taxon>Ascomycota</taxon>
        <taxon>Pezizomycotina</taxon>
        <taxon>Sordariomycetes</taxon>
        <taxon>Xylariomycetidae</taxon>
        <taxon>Amphisphaeriales</taxon>
        <taxon>Sporocadaceae</taxon>
        <taxon>Pestalotiopsis</taxon>
    </lineage>
</organism>
<keyword evidence="1" id="KW-0812">Transmembrane</keyword>
<dbReference type="KEGG" id="pfy:PFICI_09202"/>
<evidence type="ECO:0000256" key="1">
    <source>
        <dbReference type="SAM" id="Phobius"/>
    </source>
</evidence>
<evidence type="ECO:0000313" key="2">
    <source>
        <dbReference type="EMBL" id="ETS79349.1"/>
    </source>
</evidence>
<keyword evidence="1" id="KW-1133">Transmembrane helix</keyword>
<dbReference type="EMBL" id="KI912114">
    <property type="protein sequence ID" value="ETS79349.1"/>
    <property type="molecule type" value="Genomic_DNA"/>
</dbReference>
<sequence>MAFTIEPLRYQSNSIAFESWVTLLTVCLAPLIAHIFAGASRVSYLVPSRPRWHDRMCLYNPISIIYRYAAIVERRIRAYHWESIDIAGANAIFWTQYGWDGSENMVVASLPFCGLLPDGTTVGISVELFKTIITTFQGAQTATILFGGLNGAVSFDGFLAMDSIFISLALLGLLRLFAAMWLVDDFVYSARILTTEDRTPPITEIQMQPIVSMDSLLLEPEIFATAHDRYHHTLNWRIVLFRTIYLSIILGLCFLAGSWMFRSKVGHNQTPYLYTTTSFLDGLGNLLIILPTALVYGYYSIRNRMHSTIVPCIAHLWFKVHTVICIVFVMMLIFISALETRQTPCGRYTTWPKDYIGDGCTTKSQIPVSVNRNADLSAPLRISGLVSQYDWGHNKSVYALDEGEFWVLNFTGTCLGLFDDLAVWTRGMTMGVANYTNITGGALEL</sequence>
<dbReference type="eggNOG" id="ENOG502SHGP">
    <property type="taxonomic scope" value="Eukaryota"/>
</dbReference>
<dbReference type="Proteomes" id="UP000030651">
    <property type="component" value="Unassembled WGS sequence"/>
</dbReference>
<evidence type="ECO:0000313" key="3">
    <source>
        <dbReference type="Proteomes" id="UP000030651"/>
    </source>
</evidence>
<dbReference type="GeneID" id="19274215"/>
<feature type="transmembrane region" description="Helical" evidence="1">
    <location>
        <begin position="239"/>
        <end position="261"/>
    </location>
</feature>
<protein>
    <submittedName>
        <fullName evidence="2">Uncharacterized protein</fullName>
    </submittedName>
</protein>
<reference evidence="3" key="1">
    <citation type="journal article" date="2015" name="BMC Genomics">
        <title>Genomic and transcriptomic analysis of the endophytic fungus Pestalotiopsis fici reveals its lifestyle and high potential for synthesis of natural products.</title>
        <authorList>
            <person name="Wang X."/>
            <person name="Zhang X."/>
            <person name="Liu L."/>
            <person name="Xiang M."/>
            <person name="Wang W."/>
            <person name="Sun X."/>
            <person name="Che Y."/>
            <person name="Guo L."/>
            <person name="Liu G."/>
            <person name="Guo L."/>
            <person name="Wang C."/>
            <person name="Yin W.B."/>
            <person name="Stadler M."/>
            <person name="Zhang X."/>
            <person name="Liu X."/>
        </authorList>
    </citation>
    <scope>NUCLEOTIDE SEQUENCE [LARGE SCALE GENOMIC DNA]</scope>
    <source>
        <strain evidence="3">W106-1 / CGMCC3.15140</strain>
    </source>
</reference>
<gene>
    <name evidence="2" type="ORF">PFICI_09202</name>
</gene>
<feature type="transmembrane region" description="Helical" evidence="1">
    <location>
        <begin position="273"/>
        <end position="296"/>
    </location>
</feature>
<feature type="transmembrane region" description="Helical" evidence="1">
    <location>
        <begin position="164"/>
        <end position="183"/>
    </location>
</feature>
<proteinExistence type="predicted"/>
<accession>W3X007</accession>
<feature type="transmembrane region" description="Helical" evidence="1">
    <location>
        <begin position="20"/>
        <end position="46"/>
    </location>
</feature>
<dbReference type="AlphaFoldDB" id="W3X007"/>
<keyword evidence="3" id="KW-1185">Reference proteome</keyword>
<dbReference type="RefSeq" id="XP_007835974.1">
    <property type="nucleotide sequence ID" value="XM_007837783.1"/>
</dbReference>